<gene>
    <name evidence="1" type="ORF">FC51_GL001242</name>
</gene>
<dbReference type="AlphaFoldDB" id="A0A0R1YTK2"/>
<name>A0A0R1YTK2_9LACO</name>
<dbReference type="PATRIC" id="fig|1423784.4.peg.1256"/>
<protein>
    <submittedName>
        <fullName evidence="1">Uncharacterized protein</fullName>
    </submittedName>
</protein>
<evidence type="ECO:0000313" key="1">
    <source>
        <dbReference type="EMBL" id="KRM45141.1"/>
    </source>
</evidence>
<evidence type="ECO:0000313" key="2">
    <source>
        <dbReference type="Proteomes" id="UP000051957"/>
    </source>
</evidence>
<comment type="caution">
    <text evidence="1">The sequence shown here is derived from an EMBL/GenBank/DDBJ whole genome shotgun (WGS) entry which is preliminary data.</text>
</comment>
<organism evidence="1 2">
    <name type="scientific">Lentilactobacillus parabuchneri DSM 5707 = NBRC 107865</name>
    <dbReference type="NCBI Taxonomy" id="1423784"/>
    <lineage>
        <taxon>Bacteria</taxon>
        <taxon>Bacillati</taxon>
        <taxon>Bacillota</taxon>
        <taxon>Bacilli</taxon>
        <taxon>Lactobacillales</taxon>
        <taxon>Lactobacillaceae</taxon>
        <taxon>Lentilactobacillus</taxon>
    </lineage>
</organism>
<proteinExistence type="predicted"/>
<accession>A0A0R1YTK2</accession>
<sequence>MSVHFCQRFLDKLVGTVSSSRASKAWAMAFGIAVNVKKWNYEDEKMFYNFRG</sequence>
<reference evidence="1 2" key="1">
    <citation type="journal article" date="2015" name="Genome Announc.">
        <title>Expanding the biotechnology potential of lactobacilli through comparative genomics of 213 strains and associated genera.</title>
        <authorList>
            <person name="Sun Z."/>
            <person name="Harris H.M."/>
            <person name="McCann A."/>
            <person name="Guo C."/>
            <person name="Argimon S."/>
            <person name="Zhang W."/>
            <person name="Yang X."/>
            <person name="Jeffery I.B."/>
            <person name="Cooney J.C."/>
            <person name="Kagawa T.F."/>
            <person name="Liu W."/>
            <person name="Song Y."/>
            <person name="Salvetti E."/>
            <person name="Wrobel A."/>
            <person name="Rasinkangas P."/>
            <person name="Parkhill J."/>
            <person name="Rea M.C."/>
            <person name="O'Sullivan O."/>
            <person name="Ritari J."/>
            <person name="Douillard F.P."/>
            <person name="Paul Ross R."/>
            <person name="Yang R."/>
            <person name="Briner A.E."/>
            <person name="Felis G.E."/>
            <person name="de Vos W.M."/>
            <person name="Barrangou R."/>
            <person name="Klaenhammer T.R."/>
            <person name="Caufield P.W."/>
            <person name="Cui Y."/>
            <person name="Zhang H."/>
            <person name="O'Toole P.W."/>
        </authorList>
    </citation>
    <scope>NUCLEOTIDE SEQUENCE [LARGE SCALE GENOMIC DNA]</scope>
    <source>
        <strain evidence="1 2">DSM 5707</strain>
    </source>
</reference>
<dbReference type="EMBL" id="AZGK01000020">
    <property type="protein sequence ID" value="KRM45141.1"/>
    <property type="molecule type" value="Genomic_DNA"/>
</dbReference>
<dbReference type="Proteomes" id="UP000051957">
    <property type="component" value="Unassembled WGS sequence"/>
</dbReference>